<organism evidence="13 15">
    <name type="scientific">Treponema socranskii subsp. socranskii VPI DR56BR1116 = ATCC 35536</name>
    <dbReference type="NCBI Taxonomy" id="1125725"/>
    <lineage>
        <taxon>Bacteria</taxon>
        <taxon>Pseudomonadati</taxon>
        <taxon>Spirochaetota</taxon>
        <taxon>Spirochaetia</taxon>
        <taxon>Spirochaetales</taxon>
        <taxon>Treponemataceae</taxon>
        <taxon>Treponema</taxon>
    </lineage>
</organism>
<evidence type="ECO:0000313" key="13">
    <source>
        <dbReference type="EMBL" id="ERF61924.1"/>
    </source>
</evidence>
<comment type="catalytic activity">
    <reaction evidence="10 11">
        <text>nicotinate beta-D-ribonucleotide + ATP + H(+) = deamido-NAD(+) + diphosphate</text>
        <dbReference type="Rhea" id="RHEA:22860"/>
        <dbReference type="ChEBI" id="CHEBI:15378"/>
        <dbReference type="ChEBI" id="CHEBI:30616"/>
        <dbReference type="ChEBI" id="CHEBI:33019"/>
        <dbReference type="ChEBI" id="CHEBI:57502"/>
        <dbReference type="ChEBI" id="CHEBI:58437"/>
        <dbReference type="EC" id="2.7.7.18"/>
    </reaction>
</comment>
<keyword evidence="9 11" id="KW-0520">NAD</keyword>
<dbReference type="STRING" id="1125725.HMPREF1325_1803"/>
<evidence type="ECO:0000259" key="12">
    <source>
        <dbReference type="Pfam" id="PF01467"/>
    </source>
</evidence>
<dbReference type="GO" id="GO:0005524">
    <property type="term" value="F:ATP binding"/>
    <property type="evidence" value="ECO:0007669"/>
    <property type="project" value="UniProtKB-KW"/>
</dbReference>
<dbReference type="InterPro" id="IPR005248">
    <property type="entry name" value="NadD/NMNAT"/>
</dbReference>
<keyword evidence="8 11" id="KW-0067">ATP-binding</keyword>
<comment type="similarity">
    <text evidence="3 11">Belongs to the NadD family.</text>
</comment>
<comment type="pathway">
    <text evidence="2 11">Cofactor biosynthesis; NAD(+) biosynthesis; deamido-NAD(+) from nicotinate D-ribonucleotide: step 1/1.</text>
</comment>
<dbReference type="GO" id="GO:0009435">
    <property type="term" value="P:NAD+ biosynthetic process"/>
    <property type="evidence" value="ECO:0007669"/>
    <property type="project" value="UniProtKB-UniRule"/>
</dbReference>
<dbReference type="CDD" id="cd02165">
    <property type="entry name" value="NMNAT"/>
    <property type="match status" value="1"/>
</dbReference>
<dbReference type="RefSeq" id="WP_021329188.1">
    <property type="nucleotide sequence ID" value="NZ_AUZJ01000002.1"/>
</dbReference>
<comment type="caution">
    <text evidence="13">The sequence shown here is derived from an EMBL/GenBank/DDBJ whole genome shotgun (WGS) entry which is preliminary data.</text>
</comment>
<evidence type="ECO:0000256" key="9">
    <source>
        <dbReference type="ARBA" id="ARBA00023027"/>
    </source>
</evidence>
<reference evidence="15 16" key="1">
    <citation type="submission" date="2013-08" db="EMBL/GenBank/DDBJ databases">
        <authorList>
            <person name="Durkin A.S."/>
            <person name="Haft D.R."/>
            <person name="McCorrison J."/>
            <person name="Torralba M."/>
            <person name="Gillis M."/>
            <person name="Haft D.H."/>
            <person name="Methe B."/>
            <person name="Sutton G."/>
            <person name="Nelson K.E."/>
        </authorList>
    </citation>
    <scope>NUCLEOTIDE SEQUENCE [LARGE SCALE GENOMIC DNA]</scope>
    <source>
        <strain evidence="14 16">ATCC 35536</strain>
        <strain evidence="13 15">VPI DR56BR1116</strain>
    </source>
</reference>
<proteinExistence type="inferred from homology"/>
<dbReference type="AlphaFoldDB" id="U2L841"/>
<evidence type="ECO:0000256" key="1">
    <source>
        <dbReference type="ARBA" id="ARBA00002324"/>
    </source>
</evidence>
<evidence type="ECO:0000256" key="5">
    <source>
        <dbReference type="ARBA" id="ARBA00022679"/>
    </source>
</evidence>
<dbReference type="PANTHER" id="PTHR39321">
    <property type="entry name" value="NICOTINATE-NUCLEOTIDE ADENYLYLTRANSFERASE-RELATED"/>
    <property type="match status" value="1"/>
</dbReference>
<keyword evidence="16" id="KW-1185">Reference proteome</keyword>
<keyword evidence="6 11" id="KW-0548">Nucleotidyltransferase</keyword>
<dbReference type="UniPathway" id="UPA00253">
    <property type="reaction ID" value="UER00332"/>
</dbReference>
<dbReference type="EC" id="2.7.7.18" evidence="11"/>
<dbReference type="EMBL" id="AVQI01000067">
    <property type="protein sequence ID" value="ERK00506.1"/>
    <property type="molecule type" value="Genomic_DNA"/>
</dbReference>
<evidence type="ECO:0000256" key="7">
    <source>
        <dbReference type="ARBA" id="ARBA00022741"/>
    </source>
</evidence>
<dbReference type="PANTHER" id="PTHR39321:SF3">
    <property type="entry name" value="PHOSPHOPANTETHEINE ADENYLYLTRANSFERASE"/>
    <property type="match status" value="1"/>
</dbReference>
<feature type="domain" description="Cytidyltransferase-like" evidence="12">
    <location>
        <begin position="5"/>
        <end position="190"/>
    </location>
</feature>
<dbReference type="eggNOG" id="COG1057">
    <property type="taxonomic scope" value="Bacteria"/>
</dbReference>
<keyword evidence="7 11" id="KW-0547">Nucleotide-binding</keyword>
<comment type="function">
    <text evidence="1 11">Catalyzes the reversible adenylation of nicotinate mononucleotide (NaMN) to nicotinic acid adenine dinucleotide (NaAD).</text>
</comment>
<evidence type="ECO:0000256" key="10">
    <source>
        <dbReference type="ARBA" id="ARBA00048721"/>
    </source>
</evidence>
<evidence type="ECO:0000256" key="8">
    <source>
        <dbReference type="ARBA" id="ARBA00022840"/>
    </source>
</evidence>
<gene>
    <name evidence="11 13" type="primary">nadD</name>
    <name evidence="14" type="ORF">HMPREF0860_1093</name>
    <name evidence="13" type="ORF">HMPREF1325_1803</name>
</gene>
<evidence type="ECO:0000313" key="15">
    <source>
        <dbReference type="Proteomes" id="UP000016412"/>
    </source>
</evidence>
<dbReference type="SUPFAM" id="SSF52374">
    <property type="entry name" value="Nucleotidylyl transferase"/>
    <property type="match status" value="1"/>
</dbReference>
<evidence type="ECO:0000313" key="16">
    <source>
        <dbReference type="Proteomes" id="UP000016646"/>
    </source>
</evidence>
<evidence type="ECO:0000313" key="14">
    <source>
        <dbReference type="EMBL" id="ERK00506.1"/>
    </source>
</evidence>
<keyword evidence="4 11" id="KW-0662">Pyridine nucleotide biosynthesis</keyword>
<evidence type="ECO:0000256" key="2">
    <source>
        <dbReference type="ARBA" id="ARBA00005019"/>
    </source>
</evidence>
<dbReference type="Pfam" id="PF01467">
    <property type="entry name" value="CTP_transf_like"/>
    <property type="match status" value="1"/>
</dbReference>
<dbReference type="HAMAP" id="MF_00244">
    <property type="entry name" value="NaMN_adenylyltr"/>
    <property type="match status" value="1"/>
</dbReference>
<dbReference type="Gene3D" id="3.40.50.620">
    <property type="entry name" value="HUPs"/>
    <property type="match status" value="1"/>
</dbReference>
<dbReference type="NCBIfam" id="TIGR00482">
    <property type="entry name" value="nicotinate (nicotinamide) nucleotide adenylyltransferase"/>
    <property type="match status" value="1"/>
</dbReference>
<dbReference type="PATRIC" id="fig|1125725.3.peg.58"/>
<accession>U2L841</accession>
<sequence length="220" mass="24488">MKIALLGGAFNPLHIGHAMLAEIAAGELGFDKVLLVPTFIPPHKRFTDAASAKDRLGMVRSFCKDSPHFAAEACEIERGGVSYTFDTLEYIIKKFGDSIEGKPALIIGEENAREFEKWYRASDVASMSDIVIARRRDGEKGEALKAFQNTPSGNYTGGFDGVGESESFPFPHRLLDNPPLTLSSTEIRSRIGSGKSWRYLVPESVFRYIIRKRLYGYGRF</sequence>
<evidence type="ECO:0000256" key="4">
    <source>
        <dbReference type="ARBA" id="ARBA00022642"/>
    </source>
</evidence>
<keyword evidence="5 11" id="KW-0808">Transferase</keyword>
<evidence type="ECO:0000256" key="11">
    <source>
        <dbReference type="HAMAP-Rule" id="MF_00244"/>
    </source>
</evidence>
<dbReference type="InterPro" id="IPR004821">
    <property type="entry name" value="Cyt_trans-like"/>
</dbReference>
<name>U2L841_TRESO</name>
<protein>
    <recommendedName>
        <fullName evidence="11">Probable nicotinate-nucleotide adenylyltransferase</fullName>
        <ecNumber evidence="11">2.7.7.18</ecNumber>
    </recommendedName>
    <alternativeName>
        <fullName evidence="11">Deamido-NAD(+) diphosphorylase</fullName>
    </alternativeName>
    <alternativeName>
        <fullName evidence="11">Deamido-NAD(+) pyrophosphorylase</fullName>
    </alternativeName>
    <alternativeName>
        <fullName evidence="11">Nicotinate mononucleotide adenylyltransferase</fullName>
        <shortName evidence="11">NaMN adenylyltransferase</shortName>
    </alternativeName>
</protein>
<dbReference type="Proteomes" id="UP000016412">
    <property type="component" value="Unassembled WGS sequence"/>
</dbReference>
<dbReference type="EMBL" id="AUZJ01000002">
    <property type="protein sequence ID" value="ERF61924.1"/>
    <property type="molecule type" value="Genomic_DNA"/>
</dbReference>
<dbReference type="OrthoDB" id="5295945at2"/>
<dbReference type="GO" id="GO:0004515">
    <property type="term" value="F:nicotinate-nucleotide adenylyltransferase activity"/>
    <property type="evidence" value="ECO:0007669"/>
    <property type="project" value="UniProtKB-UniRule"/>
</dbReference>
<evidence type="ECO:0000256" key="3">
    <source>
        <dbReference type="ARBA" id="ARBA00009014"/>
    </source>
</evidence>
<evidence type="ECO:0000256" key="6">
    <source>
        <dbReference type="ARBA" id="ARBA00022695"/>
    </source>
</evidence>
<dbReference type="NCBIfam" id="TIGR00125">
    <property type="entry name" value="cyt_tran_rel"/>
    <property type="match status" value="1"/>
</dbReference>
<dbReference type="InterPro" id="IPR014729">
    <property type="entry name" value="Rossmann-like_a/b/a_fold"/>
</dbReference>
<dbReference type="Proteomes" id="UP000016646">
    <property type="component" value="Unassembled WGS sequence"/>
</dbReference>